<name>A0A285H4Y2_9FIRM</name>
<dbReference type="PANTHER" id="PTHR33734:SF22">
    <property type="entry name" value="MEMBRANE-BOUND LYTIC MUREIN TRANSGLYCOSYLASE D"/>
    <property type="match status" value="1"/>
</dbReference>
<dbReference type="CDD" id="cd00118">
    <property type="entry name" value="LysM"/>
    <property type="match status" value="1"/>
</dbReference>
<dbReference type="OrthoDB" id="9779340at2"/>
<gene>
    <name evidence="2" type="ORF">SAMN06265827_11443</name>
</gene>
<dbReference type="Proteomes" id="UP000219573">
    <property type="component" value="Unassembled WGS sequence"/>
</dbReference>
<evidence type="ECO:0000313" key="2">
    <source>
        <dbReference type="EMBL" id="SNY30807.1"/>
    </source>
</evidence>
<sequence length="501" mass="57633">MPNRIPIEKLVEINEYSREIERTINIPSDLPDIDEIIDSGARLEVIRATPRSGEVKIDGVLQWFITYRPLDDRSRVITYQRTVQFDEIVTFEGARSTMEVDVDIIPSQVDATQVGDRRVRLIFPVRYEVTIYRQDNLSYIVKEDGYKIITQPYQVQRGVIETERELTISRTETLAETIESSRDILAMESELIINTVDTRRNRVIVRGEVITTVLYISDNGEIISRELRNYFEERLEVDGVRDEMEAYVEGIILQENNIFQGANRVRFNYTVQFNILVITEEQVELPVEIIETDLYPRREYILVERSIKEEKTKFLVNKETVIPENQPEAAKVIRSSAQINQVDVDRLDDGVIIDGQGEINHLYVSTAPEQPVYAVRDSFSFSQFIDIPQLDEDNRVYVEARVDRIRATLEDNRTINNSIIIEAKIMVTELVRVPVVVDVTDEEEVDSGELGEGNLRYVVKSGDSLWLIARKFNTTVEALIALNNISDPSSLQVGQELLIPE</sequence>
<dbReference type="InterPro" id="IPR024300">
    <property type="entry name" value="SipL_SPOCS_dom"/>
</dbReference>
<organism evidence="2 3">
    <name type="scientific">Orenia metallireducens</name>
    <dbReference type="NCBI Taxonomy" id="1413210"/>
    <lineage>
        <taxon>Bacteria</taxon>
        <taxon>Bacillati</taxon>
        <taxon>Bacillota</taxon>
        <taxon>Clostridia</taxon>
        <taxon>Halanaerobiales</taxon>
        <taxon>Halobacteroidaceae</taxon>
        <taxon>Orenia</taxon>
    </lineage>
</organism>
<dbReference type="AlphaFoldDB" id="A0A285H4Y2"/>
<dbReference type="Gene3D" id="3.10.350.10">
    <property type="entry name" value="LysM domain"/>
    <property type="match status" value="1"/>
</dbReference>
<dbReference type="PANTHER" id="PTHR33734">
    <property type="entry name" value="LYSM DOMAIN-CONTAINING GPI-ANCHORED PROTEIN 2"/>
    <property type="match status" value="1"/>
</dbReference>
<keyword evidence="3" id="KW-1185">Reference proteome</keyword>
<proteinExistence type="predicted"/>
<dbReference type="STRING" id="1413210.U472_13885"/>
<evidence type="ECO:0000259" key="1">
    <source>
        <dbReference type="PROSITE" id="PS51782"/>
    </source>
</evidence>
<reference evidence="3" key="1">
    <citation type="submission" date="2017-09" db="EMBL/GenBank/DDBJ databases">
        <authorList>
            <person name="Varghese N."/>
            <person name="Submissions S."/>
        </authorList>
    </citation>
    <scope>NUCLEOTIDE SEQUENCE [LARGE SCALE GENOMIC DNA]</scope>
    <source>
        <strain evidence="3">MSL47</strain>
    </source>
</reference>
<dbReference type="PROSITE" id="PS51782">
    <property type="entry name" value="LYSM"/>
    <property type="match status" value="1"/>
</dbReference>
<dbReference type="InterPro" id="IPR018392">
    <property type="entry name" value="LysM"/>
</dbReference>
<dbReference type="InterPro" id="IPR036779">
    <property type="entry name" value="LysM_dom_sf"/>
</dbReference>
<protein>
    <recommendedName>
        <fullName evidence="1">LysM domain-containing protein</fullName>
    </recommendedName>
</protein>
<dbReference type="Pfam" id="PF01476">
    <property type="entry name" value="LysM"/>
    <property type="match status" value="1"/>
</dbReference>
<evidence type="ECO:0000313" key="3">
    <source>
        <dbReference type="Proteomes" id="UP000219573"/>
    </source>
</evidence>
<dbReference type="EMBL" id="OBDZ01000014">
    <property type="protein sequence ID" value="SNY30807.1"/>
    <property type="molecule type" value="Genomic_DNA"/>
</dbReference>
<feature type="domain" description="LysM" evidence="1">
    <location>
        <begin position="455"/>
        <end position="499"/>
    </location>
</feature>
<dbReference type="SMART" id="SM00257">
    <property type="entry name" value="LysM"/>
    <property type="match status" value="1"/>
</dbReference>
<dbReference type="RefSeq" id="WP_097018041.1">
    <property type="nucleotide sequence ID" value="NZ_OBDZ01000014.1"/>
</dbReference>
<dbReference type="Pfam" id="PF12673">
    <property type="entry name" value="SipL"/>
    <property type="match status" value="3"/>
</dbReference>
<accession>A0A285H4Y2</accession>
<dbReference type="SUPFAM" id="SSF54106">
    <property type="entry name" value="LysM domain"/>
    <property type="match status" value="1"/>
</dbReference>